<dbReference type="GO" id="GO:0008270">
    <property type="term" value="F:zinc ion binding"/>
    <property type="evidence" value="ECO:0007669"/>
    <property type="project" value="InterPro"/>
</dbReference>
<organism evidence="1">
    <name type="scientific">viral metagenome</name>
    <dbReference type="NCBI Taxonomy" id="1070528"/>
    <lineage>
        <taxon>unclassified sequences</taxon>
        <taxon>metagenomes</taxon>
        <taxon>organismal metagenomes</taxon>
    </lineage>
</organism>
<name>A0A6C0IFF7_9ZZZZ</name>
<protein>
    <recommendedName>
        <fullName evidence="2">Carbonic anhydrase</fullName>
    </recommendedName>
</protein>
<dbReference type="GO" id="GO:0004089">
    <property type="term" value="F:carbonate dehydratase activity"/>
    <property type="evidence" value="ECO:0007669"/>
    <property type="project" value="InterPro"/>
</dbReference>
<reference evidence="1" key="1">
    <citation type="journal article" date="2020" name="Nature">
        <title>Giant virus diversity and host interactions through global metagenomics.</title>
        <authorList>
            <person name="Schulz F."/>
            <person name="Roux S."/>
            <person name="Paez-Espino D."/>
            <person name="Jungbluth S."/>
            <person name="Walsh D.A."/>
            <person name="Denef V.J."/>
            <person name="McMahon K.D."/>
            <person name="Konstantinidis K.T."/>
            <person name="Eloe-Fadrosh E.A."/>
            <person name="Kyrpides N.C."/>
            <person name="Woyke T."/>
        </authorList>
    </citation>
    <scope>NUCLEOTIDE SEQUENCE</scope>
    <source>
        <strain evidence="1">GVMAG-M-3300023184-86</strain>
    </source>
</reference>
<accession>A0A6C0IFF7</accession>
<dbReference type="EMBL" id="MN740167">
    <property type="protein sequence ID" value="QHT91652.1"/>
    <property type="molecule type" value="Genomic_DNA"/>
</dbReference>
<dbReference type="SUPFAM" id="SSF53056">
    <property type="entry name" value="beta-carbonic anhydrase, cab"/>
    <property type="match status" value="1"/>
</dbReference>
<evidence type="ECO:0000313" key="1">
    <source>
        <dbReference type="EMBL" id="QHT91652.1"/>
    </source>
</evidence>
<sequence length="196" mass="22217">MGRTLKNSFFPTNYMATRMYNFNKNNTLAHVQTPPGLTFCKECQDTTQVNYHHAKAFVLSCIDFRLRDNITSNLTNLGYKNEYDDSAVAGGSLGYNGLLHYNWSTTITDNIDLAIQLHDIEEILLIDHMQCGAYAAQYPTMVKGGEDEYNYHISNLNTAAQSLKIKYPTLKIKKYIISIDGGTMIDIDIYEGPFPF</sequence>
<dbReference type="InterPro" id="IPR036874">
    <property type="entry name" value="Carbonic_anhydrase_sf"/>
</dbReference>
<proteinExistence type="predicted"/>
<evidence type="ECO:0008006" key="2">
    <source>
        <dbReference type="Google" id="ProtNLM"/>
    </source>
</evidence>
<dbReference type="AlphaFoldDB" id="A0A6C0IFF7"/>
<dbReference type="Gene3D" id="3.40.1050.10">
    <property type="entry name" value="Carbonic anhydrase"/>
    <property type="match status" value="1"/>
</dbReference>